<dbReference type="KEGG" id="bsc:COCSADRAFT_270849"/>
<dbReference type="RefSeq" id="XP_007695911.1">
    <property type="nucleotide sequence ID" value="XM_007697721.1"/>
</dbReference>
<dbReference type="HOGENOM" id="CLU_1594381_0_0_1"/>
<dbReference type="Proteomes" id="UP000016934">
    <property type="component" value="Unassembled WGS sequence"/>
</dbReference>
<accession>M2RNP4</accession>
<gene>
    <name evidence="1" type="ORF">COCSADRAFT_270849</name>
</gene>
<reference evidence="2" key="2">
    <citation type="journal article" date="2013" name="PLoS Genet.">
        <title>Comparative genome structure, secondary metabolite, and effector coding capacity across Cochliobolus pathogens.</title>
        <authorList>
            <person name="Condon B.J."/>
            <person name="Leng Y."/>
            <person name="Wu D."/>
            <person name="Bushley K.E."/>
            <person name="Ohm R.A."/>
            <person name="Otillar R."/>
            <person name="Martin J."/>
            <person name="Schackwitz W."/>
            <person name="Grimwood J."/>
            <person name="MohdZainudin N."/>
            <person name="Xue C."/>
            <person name="Wang R."/>
            <person name="Manning V.A."/>
            <person name="Dhillon B."/>
            <person name="Tu Z.J."/>
            <person name="Steffenson B.J."/>
            <person name="Salamov A."/>
            <person name="Sun H."/>
            <person name="Lowry S."/>
            <person name="LaButti K."/>
            <person name="Han J."/>
            <person name="Copeland A."/>
            <person name="Lindquist E."/>
            <person name="Barry K."/>
            <person name="Schmutz J."/>
            <person name="Baker S.E."/>
            <person name="Ciuffetti L.M."/>
            <person name="Grigoriev I.V."/>
            <person name="Zhong S."/>
            <person name="Turgeon B.G."/>
        </authorList>
    </citation>
    <scope>NUCLEOTIDE SEQUENCE [LARGE SCALE GENOMIC DNA]</scope>
    <source>
        <strain evidence="2">ND90Pr / ATCC 201652</strain>
    </source>
</reference>
<dbReference type="GeneID" id="19135611"/>
<dbReference type="EMBL" id="KB445638">
    <property type="protein sequence ID" value="EMD68254.1"/>
    <property type="molecule type" value="Genomic_DNA"/>
</dbReference>
<reference evidence="1 2" key="1">
    <citation type="journal article" date="2012" name="PLoS Pathog.">
        <title>Diverse lifestyles and strategies of plant pathogenesis encoded in the genomes of eighteen Dothideomycetes fungi.</title>
        <authorList>
            <person name="Ohm R.A."/>
            <person name="Feau N."/>
            <person name="Henrissat B."/>
            <person name="Schoch C.L."/>
            <person name="Horwitz B.A."/>
            <person name="Barry K.W."/>
            <person name="Condon B.J."/>
            <person name="Copeland A.C."/>
            <person name="Dhillon B."/>
            <person name="Glaser F."/>
            <person name="Hesse C.N."/>
            <person name="Kosti I."/>
            <person name="LaButti K."/>
            <person name="Lindquist E.A."/>
            <person name="Lucas S."/>
            <person name="Salamov A.A."/>
            <person name="Bradshaw R.E."/>
            <person name="Ciuffetti L."/>
            <person name="Hamelin R.C."/>
            <person name="Kema G.H.J."/>
            <person name="Lawrence C."/>
            <person name="Scott J.A."/>
            <person name="Spatafora J.W."/>
            <person name="Turgeon B.G."/>
            <person name="de Wit P.J.G.M."/>
            <person name="Zhong S."/>
            <person name="Goodwin S.B."/>
            <person name="Grigoriev I.V."/>
        </authorList>
    </citation>
    <scope>NUCLEOTIDE SEQUENCE [LARGE SCALE GENOMIC DNA]</scope>
    <source>
        <strain evidence="2">ND90Pr / ATCC 201652</strain>
    </source>
</reference>
<sequence length="167" mass="18147">MDAPTIAAALAGQKHVGLFPGPSHSVSGGPPCAHGVPSQAQSYTGTGPLCGTVTTRHIAHNRNSAMPPHRPGTYYVDILQHTAPTPGSLRHRSQPWRREVLFEYADKKPKKHKRSYLLQPMTSACAPCHAMRSFRLASGARLTPSVIRVSTEGRLDCDHSHPHPRVL</sequence>
<dbReference type="OrthoDB" id="10371421at2759"/>
<keyword evidence="2" id="KW-1185">Reference proteome</keyword>
<evidence type="ECO:0000313" key="1">
    <source>
        <dbReference type="EMBL" id="EMD68254.1"/>
    </source>
</evidence>
<name>M2RNP4_COCSN</name>
<protein>
    <submittedName>
        <fullName evidence="1">Uncharacterized protein</fullName>
    </submittedName>
</protein>
<organism evidence="1 2">
    <name type="scientific">Cochliobolus sativus (strain ND90Pr / ATCC 201652)</name>
    <name type="common">Common root rot and spot blotch fungus</name>
    <name type="synonym">Bipolaris sorokiniana</name>
    <dbReference type="NCBI Taxonomy" id="665912"/>
    <lineage>
        <taxon>Eukaryota</taxon>
        <taxon>Fungi</taxon>
        <taxon>Dikarya</taxon>
        <taxon>Ascomycota</taxon>
        <taxon>Pezizomycotina</taxon>
        <taxon>Dothideomycetes</taxon>
        <taxon>Pleosporomycetidae</taxon>
        <taxon>Pleosporales</taxon>
        <taxon>Pleosporineae</taxon>
        <taxon>Pleosporaceae</taxon>
        <taxon>Bipolaris</taxon>
    </lineage>
</organism>
<dbReference type="AlphaFoldDB" id="M2RNP4"/>
<evidence type="ECO:0000313" key="2">
    <source>
        <dbReference type="Proteomes" id="UP000016934"/>
    </source>
</evidence>
<proteinExistence type="predicted"/>